<dbReference type="PROSITE" id="PS51257">
    <property type="entry name" value="PROKAR_LIPOPROTEIN"/>
    <property type="match status" value="1"/>
</dbReference>
<dbReference type="PANTHER" id="PTHR43400:SF7">
    <property type="entry name" value="FAD-DEPENDENT OXIDOREDUCTASE 2 FAD BINDING DOMAIN-CONTAINING PROTEIN"/>
    <property type="match status" value="1"/>
</dbReference>
<keyword evidence="8" id="KW-1185">Reference proteome</keyword>
<dbReference type="PANTHER" id="PTHR43400">
    <property type="entry name" value="FUMARATE REDUCTASE"/>
    <property type="match status" value="1"/>
</dbReference>
<dbReference type="PROSITE" id="PS51318">
    <property type="entry name" value="TAT"/>
    <property type="match status" value="1"/>
</dbReference>
<dbReference type="InterPro" id="IPR003953">
    <property type="entry name" value="FAD-dep_OxRdtase_2_FAD-bd"/>
</dbReference>
<dbReference type="PRINTS" id="PR00368">
    <property type="entry name" value="FADPNR"/>
</dbReference>
<comment type="cofactor">
    <cofactor evidence="1">
        <name>FAD</name>
        <dbReference type="ChEBI" id="CHEBI:57692"/>
    </cofactor>
</comment>
<keyword evidence="2" id="KW-0285">Flavoprotein</keyword>
<reference evidence="7" key="1">
    <citation type="submission" date="2021-01" db="EMBL/GenBank/DDBJ databases">
        <title>Description of Breznakiella homolactica.</title>
        <authorList>
            <person name="Song Y."/>
            <person name="Brune A."/>
        </authorList>
    </citation>
    <scope>NUCLEOTIDE SEQUENCE</scope>
    <source>
        <strain evidence="7">RmG30</strain>
    </source>
</reference>
<dbReference type="KEGG" id="bhc:JFL75_00265"/>
<evidence type="ECO:0000259" key="6">
    <source>
        <dbReference type="Pfam" id="PF00890"/>
    </source>
</evidence>
<keyword evidence="4" id="KW-0560">Oxidoreductase</keyword>
<keyword evidence="3" id="KW-0274">FAD</keyword>
<dbReference type="Pfam" id="PF10518">
    <property type="entry name" value="TAT_signal"/>
    <property type="match status" value="1"/>
</dbReference>
<evidence type="ECO:0000313" key="7">
    <source>
        <dbReference type="EMBL" id="QQO11273.1"/>
    </source>
</evidence>
<evidence type="ECO:0000256" key="5">
    <source>
        <dbReference type="SAM" id="SignalP"/>
    </source>
</evidence>
<dbReference type="RefSeq" id="WP_215628582.1">
    <property type="nucleotide sequence ID" value="NZ_CP067089.2"/>
</dbReference>
<proteinExistence type="predicted"/>
<feature type="chain" id="PRO_5031204647" evidence="5">
    <location>
        <begin position="29"/>
        <end position="515"/>
    </location>
</feature>
<protein>
    <submittedName>
        <fullName evidence="7">FAD-dependent oxidoreductase</fullName>
    </submittedName>
</protein>
<dbReference type="InterPro" id="IPR019546">
    <property type="entry name" value="TAT_signal_bac_arc"/>
</dbReference>
<dbReference type="Gene3D" id="3.90.700.10">
    <property type="entry name" value="Succinate dehydrogenase/fumarate reductase flavoprotein, catalytic domain"/>
    <property type="match status" value="1"/>
</dbReference>
<dbReference type="Gene3D" id="3.50.50.60">
    <property type="entry name" value="FAD/NAD(P)-binding domain"/>
    <property type="match status" value="1"/>
</dbReference>
<dbReference type="Proteomes" id="UP000595917">
    <property type="component" value="Chromosome"/>
</dbReference>
<dbReference type="AlphaFoldDB" id="A0A7T7XRS6"/>
<evidence type="ECO:0000256" key="3">
    <source>
        <dbReference type="ARBA" id="ARBA00022827"/>
    </source>
</evidence>
<dbReference type="InterPro" id="IPR036188">
    <property type="entry name" value="FAD/NAD-bd_sf"/>
</dbReference>
<keyword evidence="5" id="KW-0732">Signal</keyword>
<dbReference type="InterPro" id="IPR006311">
    <property type="entry name" value="TAT_signal"/>
</dbReference>
<evidence type="ECO:0000313" key="8">
    <source>
        <dbReference type="Proteomes" id="UP000595917"/>
    </source>
</evidence>
<dbReference type="EMBL" id="CP067089">
    <property type="protein sequence ID" value="QQO11273.1"/>
    <property type="molecule type" value="Genomic_DNA"/>
</dbReference>
<feature type="domain" description="FAD-dependent oxidoreductase 2 FAD-binding" evidence="6">
    <location>
        <begin position="51"/>
        <end position="496"/>
    </location>
</feature>
<feature type="signal peptide" evidence="5">
    <location>
        <begin position="1"/>
        <end position="28"/>
    </location>
</feature>
<organism evidence="7 8">
    <name type="scientific">Breznakiella homolactica</name>
    <dbReference type="NCBI Taxonomy" id="2798577"/>
    <lineage>
        <taxon>Bacteria</taxon>
        <taxon>Pseudomonadati</taxon>
        <taxon>Spirochaetota</taxon>
        <taxon>Spirochaetia</taxon>
        <taxon>Spirochaetales</taxon>
        <taxon>Breznakiellaceae</taxon>
        <taxon>Breznakiella</taxon>
    </lineage>
</organism>
<gene>
    <name evidence="7" type="ORF">JFL75_00265</name>
</gene>
<sequence length="515" mass="54662">MSKNVSRRKFLKGTAMAAAAGAVTISCATTGTGTKGSGSGTLPKSWDQEADVVVVGAGGAGLMAAIQAYDAGASVAVIDKSASSYLSATVLSGGLFTASGTKIQKQQNVSDSAEQFAVDAMEYGGYMNFPHIVKVWTENSGAAFDWMADHGLAEFFLEAYAGHTNLRAVRQKTFTGKDYIDVLDKEAKARNIPVQLNTALVRFFFDKAANRVVGIEASSKSGNFTIKAKKAVILASGGITGSAETLDAWVPSVAGAGVAVGAKANDGAALMAAVRDVAVPISHMQYIASYPWGVVTDGRNGVACRFQYFCQNGGILVNKKGVRFISEETGLTKISTELPKQEEKCHFLLADQATWDETFKKYEVGTLFSMPSWSMDKLNAEFAKEQVVFKADSLADIARKAGIPAQALADTVSSYNRMVQAKDDTLFKRQNLPRQIGAGPYYMVRMSFWNNLSLGGVRLNEKLQVMDAENNPVQGFYAAGEVVAGVSGASYCGGNAISWAHTSGYLAGKNAALES</sequence>
<dbReference type="GO" id="GO:0016491">
    <property type="term" value="F:oxidoreductase activity"/>
    <property type="evidence" value="ECO:0007669"/>
    <property type="project" value="UniProtKB-KW"/>
</dbReference>
<dbReference type="SUPFAM" id="SSF51905">
    <property type="entry name" value="FAD/NAD(P)-binding domain"/>
    <property type="match status" value="1"/>
</dbReference>
<dbReference type="Pfam" id="PF00890">
    <property type="entry name" value="FAD_binding_2"/>
    <property type="match status" value="1"/>
</dbReference>
<evidence type="ECO:0000256" key="1">
    <source>
        <dbReference type="ARBA" id="ARBA00001974"/>
    </source>
</evidence>
<name>A0A7T7XRS6_9SPIR</name>
<evidence type="ECO:0000256" key="2">
    <source>
        <dbReference type="ARBA" id="ARBA00022630"/>
    </source>
</evidence>
<dbReference type="SUPFAM" id="SSF56425">
    <property type="entry name" value="Succinate dehydrogenase/fumarate reductase flavoprotein, catalytic domain"/>
    <property type="match status" value="1"/>
</dbReference>
<accession>A0A7T7XRS6</accession>
<dbReference type="NCBIfam" id="TIGR01409">
    <property type="entry name" value="TAT_signal_seq"/>
    <property type="match status" value="1"/>
</dbReference>
<dbReference type="InterPro" id="IPR050315">
    <property type="entry name" value="FAD-oxidoreductase_2"/>
</dbReference>
<dbReference type="InterPro" id="IPR027477">
    <property type="entry name" value="Succ_DH/fumarate_Rdtase_cat_sf"/>
</dbReference>
<evidence type="ECO:0000256" key="4">
    <source>
        <dbReference type="ARBA" id="ARBA00023002"/>
    </source>
</evidence>